<evidence type="ECO:0000313" key="3">
    <source>
        <dbReference type="Proteomes" id="UP000645676"/>
    </source>
</evidence>
<dbReference type="RefSeq" id="WP_064496571.1">
    <property type="nucleotide sequence ID" value="NC_000909.1"/>
</dbReference>
<keyword evidence="1" id="KW-0812">Transmembrane</keyword>
<sequence>MKRILIFFILFLLFCGSLKAHLIFYDKDVSQLKSLGFIGDYNGKYWLISDKCKLIKYNEIPILIVPSKPLNNIEIIKWDKYRESWLIITNNESISNVSSDIYLLEGKKLIHFGRFNFLIEDIDDNGDYFLVSAFCPDKKSKIFIIYNNKSIEDINKYLNIKIDDFSFPKIKYIPNGNFWLIVTTTLEGQNCLIKFNGTYGEDISPKLNIPKPPNKMGCYNIIEDVDFNGTSYLIVGKFSKYKDRCNYILSYENNRSKIYKYNFDGHFKRVSWINNSWIVEIVNFSRDNSYSYEYYALKNGKLKRIKVGESANFTPIVWYLGTYITDIAKINDNQYLITLKSIEDFPKYPNIGALIKLTINNSKIDKKIIYKGKGLTSIGYNGKYCLIGGKGVLLLYNGKNITDLTKRANISNSDLISSIAYGKDCWLIGLDEVNLHYPSKSLIKFDGKKFYDLTNISNITICKILKSNKEYILIGTKNVLIKYNGSFITIINYTNYEKYGLCYIFEAMDYNPKERYWLVGGVCLYNHPYSSDAILYKVYDNGSYESLPINDNLHKIYGDFGFALVSLIKYIPKNNSFLIKVWVGLNDHWLIYKNNTLTEFVTQKNPGSIEIDNYTLYIFNYYNTIEIYDNNKLLSTVELIDIPKETVCVEEYHYKEKSSYNNYLYILIFIILTIIAIYIVVKINKKLT</sequence>
<gene>
    <name evidence="2" type="ORF">HA335_03335</name>
</gene>
<organism evidence="2 3">
    <name type="scientific">Methanocaldococcus jannaschii</name>
    <dbReference type="NCBI Taxonomy" id="2190"/>
    <lineage>
        <taxon>Archaea</taxon>
        <taxon>Methanobacteriati</taxon>
        <taxon>Methanobacteriota</taxon>
        <taxon>Methanomada group</taxon>
        <taxon>Methanococci</taxon>
        <taxon>Methanococcales</taxon>
        <taxon>Methanocaldococcaceae</taxon>
        <taxon>Methanocaldococcus</taxon>
    </lineage>
</organism>
<accession>A0A832SVH4</accession>
<dbReference type="EMBL" id="DUJR01000016">
    <property type="protein sequence ID" value="HII59604.1"/>
    <property type="molecule type" value="Genomic_DNA"/>
</dbReference>
<evidence type="ECO:0000313" key="2">
    <source>
        <dbReference type="EMBL" id="HII59604.1"/>
    </source>
</evidence>
<dbReference type="Proteomes" id="UP000645676">
    <property type="component" value="Unassembled WGS sequence"/>
</dbReference>
<comment type="caution">
    <text evidence="2">The sequence shown here is derived from an EMBL/GenBank/DDBJ whole genome shotgun (WGS) entry which is preliminary data.</text>
</comment>
<dbReference type="AlphaFoldDB" id="A0A832SVH4"/>
<protein>
    <submittedName>
        <fullName evidence="2">Uncharacterized protein</fullName>
    </submittedName>
</protein>
<reference evidence="2" key="1">
    <citation type="journal article" date="2020" name="bioRxiv">
        <title>A rank-normalized archaeal taxonomy based on genome phylogeny resolves widespread incomplete and uneven classifications.</title>
        <authorList>
            <person name="Rinke C."/>
            <person name="Chuvochina M."/>
            <person name="Mussig A.J."/>
            <person name="Chaumeil P.-A."/>
            <person name="Waite D.W."/>
            <person name="Whitman W.B."/>
            <person name="Parks D.H."/>
            <person name="Hugenholtz P."/>
        </authorList>
    </citation>
    <scope>NUCLEOTIDE SEQUENCE</scope>
    <source>
        <strain evidence="2">UBA8849</strain>
    </source>
</reference>
<keyword evidence="1" id="KW-0472">Membrane</keyword>
<proteinExistence type="predicted"/>
<name>A0A832SVH4_9EURY</name>
<keyword evidence="1" id="KW-1133">Transmembrane helix</keyword>
<evidence type="ECO:0000256" key="1">
    <source>
        <dbReference type="SAM" id="Phobius"/>
    </source>
</evidence>
<feature type="transmembrane region" description="Helical" evidence="1">
    <location>
        <begin position="663"/>
        <end position="681"/>
    </location>
</feature>